<dbReference type="Proteomes" id="UP000318126">
    <property type="component" value="Unassembled WGS sequence"/>
</dbReference>
<comment type="caution">
    <text evidence="1">The sequence shown here is derived from an EMBL/GenBank/DDBJ whole genome shotgun (WGS) entry which is preliminary data.</text>
</comment>
<keyword evidence="2" id="KW-1185">Reference proteome</keyword>
<reference evidence="2" key="1">
    <citation type="submission" date="2019-07" db="EMBL/GenBank/DDBJ databases">
        <title>Shewanella sp. YLB-08 draft genomic sequence.</title>
        <authorList>
            <person name="Yu L."/>
        </authorList>
    </citation>
    <scope>NUCLEOTIDE SEQUENCE [LARGE SCALE GENOMIC DNA]</scope>
    <source>
        <strain evidence="2">JCM 20706</strain>
    </source>
</reference>
<sequence length="162" mass="18139">MNIELIGNFVGLTLAHTGFIGSGQDGELMVPYLILQSGAKREVQNFEAATQQEAIELAHKAIEDQQSSVDAWAYAQEGVVELEDGTKQDVYLIKAWSNDLAEPIQLYQMFQSSPFKLIGNIQMLNFEQAGFDMEQAETFMNALNSGILSHKSANENWQSWFE</sequence>
<dbReference type="AlphaFoldDB" id="A0A553JNQ5"/>
<organism evidence="1 2">
    <name type="scientific">Shewanella hanedai</name>
    <name type="common">Alteromonas hanedai</name>
    <dbReference type="NCBI Taxonomy" id="25"/>
    <lineage>
        <taxon>Bacteria</taxon>
        <taxon>Pseudomonadati</taxon>
        <taxon>Pseudomonadota</taxon>
        <taxon>Gammaproteobacteria</taxon>
        <taxon>Alteromonadales</taxon>
        <taxon>Shewanellaceae</taxon>
        <taxon>Shewanella</taxon>
    </lineage>
</organism>
<accession>A0A553JNQ5</accession>
<name>A0A553JNQ5_SHEHA</name>
<proteinExistence type="predicted"/>
<evidence type="ECO:0000313" key="2">
    <source>
        <dbReference type="Proteomes" id="UP000318126"/>
    </source>
</evidence>
<gene>
    <name evidence="1" type="ORF">FN961_12265</name>
</gene>
<protein>
    <submittedName>
        <fullName evidence="1">Uncharacterized protein</fullName>
    </submittedName>
</protein>
<dbReference type="EMBL" id="VKGK01000013">
    <property type="protein sequence ID" value="TRY14102.1"/>
    <property type="molecule type" value="Genomic_DNA"/>
</dbReference>
<evidence type="ECO:0000313" key="1">
    <source>
        <dbReference type="EMBL" id="TRY14102.1"/>
    </source>
</evidence>
<dbReference type="OrthoDB" id="6267764at2"/>
<dbReference type="RefSeq" id="WP_144040466.1">
    <property type="nucleotide sequence ID" value="NZ_BMPL01000013.1"/>
</dbReference>